<dbReference type="Proteomes" id="UP001165960">
    <property type="component" value="Unassembled WGS sequence"/>
</dbReference>
<evidence type="ECO:0000313" key="2">
    <source>
        <dbReference type="Proteomes" id="UP001165960"/>
    </source>
</evidence>
<reference evidence="1" key="1">
    <citation type="submission" date="2022-04" db="EMBL/GenBank/DDBJ databases">
        <title>Genome of the entomopathogenic fungus Entomophthora muscae.</title>
        <authorList>
            <person name="Elya C."/>
            <person name="Lovett B.R."/>
            <person name="Lee E."/>
            <person name="Macias A.M."/>
            <person name="Hajek A.E."/>
            <person name="De Bivort B.L."/>
            <person name="Kasson M.T."/>
            <person name="De Fine Licht H.H."/>
            <person name="Stajich J.E."/>
        </authorList>
    </citation>
    <scope>NUCLEOTIDE SEQUENCE</scope>
    <source>
        <strain evidence="1">Berkeley</strain>
    </source>
</reference>
<proteinExistence type="predicted"/>
<name>A0ACC2S7S0_9FUNG</name>
<evidence type="ECO:0000313" key="1">
    <source>
        <dbReference type="EMBL" id="KAJ9058380.1"/>
    </source>
</evidence>
<accession>A0ACC2S7S0</accession>
<protein>
    <submittedName>
        <fullName evidence="1">Uncharacterized protein</fullName>
    </submittedName>
</protein>
<gene>
    <name evidence="1" type="ORF">DSO57_1012841</name>
</gene>
<organism evidence="1 2">
    <name type="scientific">Entomophthora muscae</name>
    <dbReference type="NCBI Taxonomy" id="34485"/>
    <lineage>
        <taxon>Eukaryota</taxon>
        <taxon>Fungi</taxon>
        <taxon>Fungi incertae sedis</taxon>
        <taxon>Zoopagomycota</taxon>
        <taxon>Entomophthoromycotina</taxon>
        <taxon>Entomophthoromycetes</taxon>
        <taxon>Entomophthorales</taxon>
        <taxon>Entomophthoraceae</taxon>
        <taxon>Entomophthora</taxon>
    </lineage>
</organism>
<keyword evidence="2" id="KW-1185">Reference proteome</keyword>
<dbReference type="EMBL" id="QTSX02005726">
    <property type="protein sequence ID" value="KAJ9058380.1"/>
    <property type="molecule type" value="Genomic_DNA"/>
</dbReference>
<comment type="caution">
    <text evidence="1">The sequence shown here is derived from an EMBL/GenBank/DDBJ whole genome shotgun (WGS) entry which is preliminary data.</text>
</comment>
<sequence length="434" mass="50051">MDLPLVVLWELFDYLEKDDLVSLGSANKELRYVVAPVLFSHMHINHNNIDYFNAAISKKYNTLCTSLSINYKFLHYTYSSNSVNLFDNLINVHSLTLQGYAAPWKDSPAMLKKPSKIKQLSLYDTRQAISPNFHMLTSLFIYRNGGISSDMLTLDSPLQKLSFNLDAPDTAIMQQAQLRYPHLESISIFTRYDCKDFPIICYNFKNNQTLGLGWKKDDHFFSLDFCREDVIVTQLASSETIGDLYTRMLALLSQNETMIMKHPLPIIKMFSLANYSSELVIDYPFFVLMQHAESIYLGAQYLKKSPLRSMVYSTTRIHLNNIDGTYHLDVDWLSAGTFDKLQVLSIYRLSRPFQCEFKFPELRSFSVKFISRPNLGKMIRAAPLLATVYCTLAEASLVRLAAEYPRIQIKRYKDSYQPYLSYKESMASAFDQNA</sequence>